<feature type="signal peptide" evidence="1">
    <location>
        <begin position="1"/>
        <end position="24"/>
    </location>
</feature>
<protein>
    <recommendedName>
        <fullName evidence="4">Rap1a immunity protein domain-containing protein</fullName>
    </recommendedName>
</protein>
<sequence length="120" mass="13102" precursor="true">MPCANAVSRCSLVLGLLVTSSAWAQDEGINDYPTSARADYVFACMEANGGTRLALERCSCSIDVIASIFPYDRYVQAETVLSVGQRPGEGAELFRTNPFMRDLIADLRRAQAEAEVECFP</sequence>
<dbReference type="eggNOG" id="ENOG5032RK3">
    <property type="taxonomic scope" value="Bacteria"/>
</dbReference>
<gene>
    <name evidence="2" type="ORF">MicloDRAFT_00002140</name>
</gene>
<dbReference type="RefSeq" id="WP_009488692.1">
    <property type="nucleotide sequence ID" value="NZ_CP141049.1"/>
</dbReference>
<dbReference type="Proteomes" id="UP000003947">
    <property type="component" value="Unassembled WGS sequence"/>
</dbReference>
<evidence type="ECO:0000313" key="3">
    <source>
        <dbReference type="Proteomes" id="UP000003947"/>
    </source>
</evidence>
<dbReference type="STRING" id="864069.MicloDRAFT_00002140"/>
<reference evidence="2 3" key="1">
    <citation type="submission" date="2012-02" db="EMBL/GenBank/DDBJ databases">
        <title>Improved High-Quality Draft sequence of Microvirga sp. WSM3557.</title>
        <authorList>
            <consortium name="US DOE Joint Genome Institute"/>
            <person name="Lucas S."/>
            <person name="Han J."/>
            <person name="Lapidus A."/>
            <person name="Cheng J.-F."/>
            <person name="Goodwin L."/>
            <person name="Pitluck S."/>
            <person name="Peters L."/>
            <person name="Zhang X."/>
            <person name="Detter J.C."/>
            <person name="Han C."/>
            <person name="Tapia R."/>
            <person name="Land M."/>
            <person name="Hauser L."/>
            <person name="Kyrpides N."/>
            <person name="Ivanova N."/>
            <person name="Pagani I."/>
            <person name="Brau L."/>
            <person name="Yates R."/>
            <person name="O'Hara G."/>
            <person name="Rui T."/>
            <person name="Howieson J."/>
            <person name="Reeve W."/>
            <person name="Woyke T."/>
        </authorList>
    </citation>
    <scope>NUCLEOTIDE SEQUENCE [LARGE SCALE GENOMIC DNA]</scope>
    <source>
        <strain evidence="2 3">WSM3557</strain>
    </source>
</reference>
<name>I4Z4T2_9HYPH</name>
<dbReference type="EMBL" id="JH660633">
    <property type="protein sequence ID" value="EIM31224.1"/>
    <property type="molecule type" value="Genomic_DNA"/>
</dbReference>
<proteinExistence type="predicted"/>
<dbReference type="OrthoDB" id="7277196at2"/>
<keyword evidence="1" id="KW-0732">Signal</keyword>
<organism evidence="2 3">
    <name type="scientific">Microvirga lotononidis</name>
    <dbReference type="NCBI Taxonomy" id="864069"/>
    <lineage>
        <taxon>Bacteria</taxon>
        <taxon>Pseudomonadati</taxon>
        <taxon>Pseudomonadota</taxon>
        <taxon>Alphaproteobacteria</taxon>
        <taxon>Hyphomicrobiales</taxon>
        <taxon>Methylobacteriaceae</taxon>
        <taxon>Microvirga</taxon>
    </lineage>
</organism>
<keyword evidence="3" id="KW-1185">Reference proteome</keyword>
<dbReference type="HOGENOM" id="CLU_154406_1_0_5"/>
<dbReference type="PATRIC" id="fig|864069.3.peg.223"/>
<evidence type="ECO:0000256" key="1">
    <source>
        <dbReference type="SAM" id="SignalP"/>
    </source>
</evidence>
<evidence type="ECO:0000313" key="2">
    <source>
        <dbReference type="EMBL" id="EIM31224.1"/>
    </source>
</evidence>
<feature type="chain" id="PRO_5003699488" description="Rap1a immunity protein domain-containing protein" evidence="1">
    <location>
        <begin position="25"/>
        <end position="120"/>
    </location>
</feature>
<evidence type="ECO:0008006" key="4">
    <source>
        <dbReference type="Google" id="ProtNLM"/>
    </source>
</evidence>
<dbReference type="AlphaFoldDB" id="I4Z4T2"/>
<accession>I4Z4T2</accession>